<dbReference type="Gene3D" id="3.80.10.10">
    <property type="entry name" value="Ribonuclease Inhibitor"/>
    <property type="match status" value="2"/>
</dbReference>
<name>A0A9P4MLL7_9PEZI</name>
<organism evidence="1 2">
    <name type="scientific">Myriangium duriaei CBS 260.36</name>
    <dbReference type="NCBI Taxonomy" id="1168546"/>
    <lineage>
        <taxon>Eukaryota</taxon>
        <taxon>Fungi</taxon>
        <taxon>Dikarya</taxon>
        <taxon>Ascomycota</taxon>
        <taxon>Pezizomycotina</taxon>
        <taxon>Dothideomycetes</taxon>
        <taxon>Dothideomycetidae</taxon>
        <taxon>Myriangiales</taxon>
        <taxon>Myriangiaceae</taxon>
        <taxon>Myriangium</taxon>
    </lineage>
</organism>
<reference evidence="1" key="1">
    <citation type="journal article" date="2020" name="Stud. Mycol.">
        <title>101 Dothideomycetes genomes: a test case for predicting lifestyles and emergence of pathogens.</title>
        <authorList>
            <person name="Haridas S."/>
            <person name="Albert R."/>
            <person name="Binder M."/>
            <person name="Bloem J."/>
            <person name="Labutti K."/>
            <person name="Salamov A."/>
            <person name="Andreopoulos B."/>
            <person name="Baker S."/>
            <person name="Barry K."/>
            <person name="Bills G."/>
            <person name="Bluhm B."/>
            <person name="Cannon C."/>
            <person name="Castanera R."/>
            <person name="Culley D."/>
            <person name="Daum C."/>
            <person name="Ezra D."/>
            <person name="Gonzalez J."/>
            <person name="Henrissat B."/>
            <person name="Kuo A."/>
            <person name="Liang C."/>
            <person name="Lipzen A."/>
            <person name="Lutzoni F."/>
            <person name="Magnuson J."/>
            <person name="Mondo S."/>
            <person name="Nolan M."/>
            <person name="Ohm R."/>
            <person name="Pangilinan J."/>
            <person name="Park H.-J."/>
            <person name="Ramirez L."/>
            <person name="Alfaro M."/>
            <person name="Sun H."/>
            <person name="Tritt A."/>
            <person name="Yoshinaga Y."/>
            <person name="Zwiers L.-H."/>
            <person name="Turgeon B."/>
            <person name="Goodwin S."/>
            <person name="Spatafora J."/>
            <person name="Crous P."/>
            <person name="Grigoriev I."/>
        </authorList>
    </citation>
    <scope>NUCLEOTIDE SEQUENCE</scope>
    <source>
        <strain evidence="1">CBS 260.36</strain>
    </source>
</reference>
<dbReference type="InterPro" id="IPR032675">
    <property type="entry name" value="LRR_dom_sf"/>
</dbReference>
<dbReference type="Proteomes" id="UP000799439">
    <property type="component" value="Unassembled WGS sequence"/>
</dbReference>
<evidence type="ECO:0000313" key="1">
    <source>
        <dbReference type="EMBL" id="KAF2157453.1"/>
    </source>
</evidence>
<keyword evidence="2" id="KW-1185">Reference proteome</keyword>
<comment type="caution">
    <text evidence="1">The sequence shown here is derived from an EMBL/GenBank/DDBJ whole genome shotgun (WGS) entry which is preliminary data.</text>
</comment>
<dbReference type="OrthoDB" id="408631at2759"/>
<dbReference type="AlphaFoldDB" id="A0A9P4MLL7"/>
<gene>
    <name evidence="1" type="ORF">K461DRAFT_218799</name>
</gene>
<dbReference type="EMBL" id="ML996081">
    <property type="protein sequence ID" value="KAF2157453.1"/>
    <property type="molecule type" value="Genomic_DNA"/>
</dbReference>
<protein>
    <submittedName>
        <fullName evidence="1">Uncharacterized protein</fullName>
    </submittedName>
</protein>
<evidence type="ECO:0000313" key="2">
    <source>
        <dbReference type="Proteomes" id="UP000799439"/>
    </source>
</evidence>
<dbReference type="SUPFAM" id="SSF52047">
    <property type="entry name" value="RNI-like"/>
    <property type="match status" value="1"/>
</dbReference>
<sequence length="579" mass="65122">MEAAPPSYEAATVVDPWALVAPFLDRKALLVVVRVCSSWHRTFTPYLWGNPAAHFREQFNSEKFLLLLPTVRNVVRRYIHTIYLPHALAEEAHHQAWLHDLLVQLDRLQALIVRSQPSLDHEALLTFRQAPSFTLRLLDVSYCRNATPVGLSDAFDKMQQLLYLDMSGTYAAKDHRVLRQLSRLAGLKVVKLRSVSLNDADFQVLAASVQTRVRSLDVRQNKLTDASARHLTELCYPADRRSRSSRMLQAYEASTFEASLRQALASQFSPRLAFEDGSDVGITHLYISDNRLSATGIAKLLAENQLHVLDAGFQGGTLTHNANTQALSKSGSEFLNTLRIDHSFVTETAPNRDHSADGSFYHPAMTKTVQVLVLTDFPSHSCDSKTVDGFITFLRSCANKTCQARREAAELEWSLPPGRRSAQCRQHMIHQLFALQTIVLEVTEPTKPKIQRAWSFADDEDCENFQRESDADFSFFTDDGPVDSRGRIPQTSPPAPVKPEQLIDNIGKLAAFRKERRAAFEQSRTASTGGSDVEVEGYWPGAIRVRIISGAEWATECYNAEVEDYHCRARRTHDLDRLG</sequence>
<accession>A0A9P4MLL7</accession>
<proteinExistence type="predicted"/>